<sequence>MPGYVHERAMNQAPLQHRFRDIYSQILNMRWILVFEMLGPEMINVQQFKSKRLSFGNTLTLYFISIDDNFPKPGGRNLPRLDELLDISNVKGPKLNAQHHLTLSKERSAQSTYA</sequence>
<dbReference type="Proteomes" id="UP001291623">
    <property type="component" value="Unassembled WGS sequence"/>
</dbReference>
<proteinExistence type="predicted"/>
<comment type="caution">
    <text evidence="1">The sequence shown here is derived from an EMBL/GenBank/DDBJ whole genome shotgun (WGS) entry which is preliminary data.</text>
</comment>
<dbReference type="EMBL" id="JAVYJV010000014">
    <property type="protein sequence ID" value="KAK4354305.1"/>
    <property type="molecule type" value="Genomic_DNA"/>
</dbReference>
<gene>
    <name evidence="1" type="ORF">RND71_026499</name>
</gene>
<evidence type="ECO:0000313" key="2">
    <source>
        <dbReference type="Proteomes" id="UP001291623"/>
    </source>
</evidence>
<keyword evidence="2" id="KW-1185">Reference proteome</keyword>
<dbReference type="AlphaFoldDB" id="A0AAE1RL23"/>
<protein>
    <submittedName>
        <fullName evidence="1">Uncharacterized protein</fullName>
    </submittedName>
</protein>
<evidence type="ECO:0000313" key="1">
    <source>
        <dbReference type="EMBL" id="KAK4354305.1"/>
    </source>
</evidence>
<name>A0AAE1RL23_9SOLA</name>
<organism evidence="1 2">
    <name type="scientific">Anisodus tanguticus</name>
    <dbReference type="NCBI Taxonomy" id="243964"/>
    <lineage>
        <taxon>Eukaryota</taxon>
        <taxon>Viridiplantae</taxon>
        <taxon>Streptophyta</taxon>
        <taxon>Embryophyta</taxon>
        <taxon>Tracheophyta</taxon>
        <taxon>Spermatophyta</taxon>
        <taxon>Magnoliopsida</taxon>
        <taxon>eudicotyledons</taxon>
        <taxon>Gunneridae</taxon>
        <taxon>Pentapetalae</taxon>
        <taxon>asterids</taxon>
        <taxon>lamiids</taxon>
        <taxon>Solanales</taxon>
        <taxon>Solanaceae</taxon>
        <taxon>Solanoideae</taxon>
        <taxon>Hyoscyameae</taxon>
        <taxon>Anisodus</taxon>
    </lineage>
</organism>
<reference evidence="1" key="1">
    <citation type="submission" date="2023-12" db="EMBL/GenBank/DDBJ databases">
        <title>Genome assembly of Anisodus tanguticus.</title>
        <authorList>
            <person name="Wang Y.-J."/>
        </authorList>
    </citation>
    <scope>NUCLEOTIDE SEQUENCE</scope>
    <source>
        <strain evidence="1">KB-2021</strain>
        <tissue evidence="1">Leaf</tissue>
    </source>
</reference>
<accession>A0AAE1RL23</accession>